<evidence type="ECO:0000313" key="2">
    <source>
        <dbReference type="Proteomes" id="UP000287972"/>
    </source>
</evidence>
<dbReference type="EMBL" id="NKCL01001111">
    <property type="protein sequence ID" value="RSL43505.1"/>
    <property type="molecule type" value="Genomic_DNA"/>
</dbReference>
<name>A0A428NRW5_9HYPO</name>
<sequence length="160" mass="17746">MVELSNGQPVQDCPSWVPIWTEPRKAIELHWTLFNAHLSRKADIGYQDENNTLQVSGYAFERVQALSPGLKAAAQTTANMNSGSTWQHSLQSEEIEFLSSAWNLAESFQTTTPGDTGLLQRPYHSPDDVLGAFVCTLCGNWRGDDERVDASSKVINTAKF</sequence>
<protein>
    <submittedName>
        <fullName evidence="1">Uncharacterized protein</fullName>
    </submittedName>
</protein>
<accession>A0A428NRW5</accession>
<keyword evidence="2" id="KW-1185">Reference proteome</keyword>
<reference evidence="1 2" key="1">
    <citation type="submission" date="2017-06" db="EMBL/GenBank/DDBJ databases">
        <title>Comparative genomic analysis of Ambrosia Fusariam Clade fungi.</title>
        <authorList>
            <person name="Stajich J.E."/>
            <person name="Carrillo J."/>
            <person name="Kijimoto T."/>
            <person name="Eskalen A."/>
            <person name="O'Donnell K."/>
            <person name="Kasson M."/>
        </authorList>
    </citation>
    <scope>NUCLEOTIDE SEQUENCE [LARGE SCALE GENOMIC DNA]</scope>
    <source>
        <strain evidence="1 2">NRRL62606</strain>
    </source>
</reference>
<comment type="caution">
    <text evidence="1">The sequence shown here is derived from an EMBL/GenBank/DDBJ whole genome shotgun (WGS) entry which is preliminary data.</text>
</comment>
<proteinExistence type="predicted"/>
<organism evidence="1 2">
    <name type="scientific">Fusarium floridanum</name>
    <dbReference type="NCBI Taxonomy" id="1325733"/>
    <lineage>
        <taxon>Eukaryota</taxon>
        <taxon>Fungi</taxon>
        <taxon>Dikarya</taxon>
        <taxon>Ascomycota</taxon>
        <taxon>Pezizomycotina</taxon>
        <taxon>Sordariomycetes</taxon>
        <taxon>Hypocreomycetidae</taxon>
        <taxon>Hypocreales</taxon>
        <taxon>Nectriaceae</taxon>
        <taxon>Fusarium</taxon>
        <taxon>Fusarium solani species complex</taxon>
    </lineage>
</organism>
<dbReference type="AlphaFoldDB" id="A0A428NRW5"/>
<dbReference type="Proteomes" id="UP000287972">
    <property type="component" value="Unassembled WGS sequence"/>
</dbReference>
<gene>
    <name evidence="1" type="ORF">CEP51_016354</name>
</gene>
<evidence type="ECO:0000313" key="1">
    <source>
        <dbReference type="EMBL" id="RSL43505.1"/>
    </source>
</evidence>